<comment type="caution">
    <text evidence="1">The sequence shown here is derived from an EMBL/GenBank/DDBJ whole genome shotgun (WGS) entry which is preliminary data.</text>
</comment>
<evidence type="ECO:0008006" key="3">
    <source>
        <dbReference type="Google" id="ProtNLM"/>
    </source>
</evidence>
<sequence>MSNNGFFDNLNKKTNVTEQQLKSVANSINPGDLKDEKKVRALISQISTLAGVPVSKQKEDQIVNYLVNNKLNPQQMQAMIQMFMKPKK</sequence>
<evidence type="ECO:0000313" key="2">
    <source>
        <dbReference type="Proteomes" id="UP001235840"/>
    </source>
</evidence>
<dbReference type="RefSeq" id="WP_307398288.1">
    <property type="nucleotide sequence ID" value="NZ_JAUSTY010000036.1"/>
</dbReference>
<dbReference type="EMBL" id="JAUSTY010000036">
    <property type="protein sequence ID" value="MDQ0168508.1"/>
    <property type="molecule type" value="Genomic_DNA"/>
</dbReference>
<dbReference type="Proteomes" id="UP001235840">
    <property type="component" value="Unassembled WGS sequence"/>
</dbReference>
<gene>
    <name evidence="1" type="ORF">J2S11_004470</name>
</gene>
<organism evidence="1 2">
    <name type="scientific">Caldalkalibacillus horti</name>
    <dbReference type="NCBI Taxonomy" id="77523"/>
    <lineage>
        <taxon>Bacteria</taxon>
        <taxon>Bacillati</taxon>
        <taxon>Bacillota</taxon>
        <taxon>Bacilli</taxon>
        <taxon>Bacillales</taxon>
        <taxon>Bacillaceae</taxon>
        <taxon>Caldalkalibacillus</taxon>
    </lineage>
</organism>
<keyword evidence="2" id="KW-1185">Reference proteome</keyword>
<dbReference type="InterPro" id="IPR025942">
    <property type="entry name" value="SpoVIF"/>
</dbReference>
<dbReference type="Pfam" id="PF14069">
    <property type="entry name" value="SpoVIF"/>
    <property type="match status" value="1"/>
</dbReference>
<protein>
    <recommendedName>
        <fullName evidence="3">Stage VI sporulation protein F</fullName>
    </recommendedName>
</protein>
<evidence type="ECO:0000313" key="1">
    <source>
        <dbReference type="EMBL" id="MDQ0168508.1"/>
    </source>
</evidence>
<name>A0ABT9W5I2_9BACI</name>
<proteinExistence type="predicted"/>
<accession>A0ABT9W5I2</accession>
<reference evidence="1 2" key="1">
    <citation type="submission" date="2023-07" db="EMBL/GenBank/DDBJ databases">
        <title>Genomic Encyclopedia of Type Strains, Phase IV (KMG-IV): sequencing the most valuable type-strain genomes for metagenomic binning, comparative biology and taxonomic classification.</title>
        <authorList>
            <person name="Goeker M."/>
        </authorList>
    </citation>
    <scope>NUCLEOTIDE SEQUENCE [LARGE SCALE GENOMIC DNA]</scope>
    <source>
        <strain evidence="1 2">DSM 12751</strain>
    </source>
</reference>